<dbReference type="EMBL" id="SETE01000001">
    <property type="protein sequence ID" value="RYM35730.1"/>
    <property type="molecule type" value="Genomic_DNA"/>
</dbReference>
<evidence type="ECO:0000256" key="2">
    <source>
        <dbReference type="ARBA" id="ARBA00023027"/>
    </source>
</evidence>
<dbReference type="PROSITE" id="PS50305">
    <property type="entry name" value="SIRTUIN"/>
    <property type="match status" value="1"/>
</dbReference>
<evidence type="ECO:0000256" key="5">
    <source>
        <dbReference type="ARBA" id="ARBA00035014"/>
    </source>
</evidence>
<dbReference type="InterPro" id="IPR029035">
    <property type="entry name" value="DHS-like_NAD/FAD-binding_dom"/>
</dbReference>
<comment type="caution">
    <text evidence="10">The sequence shown here is derived from an EMBL/GenBank/DDBJ whole genome shotgun (WGS) entry which is preliminary data.</text>
</comment>
<evidence type="ECO:0000256" key="6">
    <source>
        <dbReference type="ARBA" id="ARBA00035033"/>
    </source>
</evidence>
<dbReference type="CDD" id="cd01406">
    <property type="entry name" value="SIR2-like"/>
    <property type="match status" value="1"/>
</dbReference>
<dbReference type="Pfam" id="PF13289">
    <property type="entry name" value="SIR2_2"/>
    <property type="match status" value="1"/>
</dbReference>
<gene>
    <name evidence="10" type="ORF">ERX46_01680</name>
</gene>
<dbReference type="GO" id="GO:0051607">
    <property type="term" value="P:defense response to virus"/>
    <property type="evidence" value="ECO:0007669"/>
    <property type="project" value="UniProtKB-KW"/>
</dbReference>
<evidence type="ECO:0000256" key="7">
    <source>
        <dbReference type="ARBA" id="ARBA00047575"/>
    </source>
</evidence>
<evidence type="ECO:0000259" key="9">
    <source>
        <dbReference type="PROSITE" id="PS50305"/>
    </source>
</evidence>
<name>A0A4Q4KQC7_9FLAO</name>
<keyword evidence="11" id="KW-1185">Reference proteome</keyword>
<dbReference type="RefSeq" id="WP_130092097.1">
    <property type="nucleotide sequence ID" value="NZ_SETE01000001.1"/>
</dbReference>
<evidence type="ECO:0000256" key="1">
    <source>
        <dbReference type="ARBA" id="ARBA00022801"/>
    </source>
</evidence>
<evidence type="ECO:0000313" key="10">
    <source>
        <dbReference type="EMBL" id="RYM35730.1"/>
    </source>
</evidence>
<dbReference type="Proteomes" id="UP000293952">
    <property type="component" value="Unassembled WGS sequence"/>
</dbReference>
<dbReference type="InterPro" id="IPR041486">
    <property type="entry name" value="ThsA_STALD"/>
</dbReference>
<evidence type="ECO:0000256" key="3">
    <source>
        <dbReference type="ARBA" id="ARBA00023118"/>
    </source>
</evidence>
<proteinExistence type="inferred from homology"/>
<comment type="caution">
    <text evidence="8">Lacks conserved residue(s) required for the propagation of feature annotation.</text>
</comment>
<comment type="similarity">
    <text evidence="5">Belongs to the soluble Thoeris ThsA family.</text>
</comment>
<dbReference type="OrthoDB" id="1688888at2"/>
<dbReference type="Pfam" id="PF18185">
    <property type="entry name" value="STALD"/>
    <property type="match status" value="1"/>
</dbReference>
<evidence type="ECO:0000256" key="4">
    <source>
        <dbReference type="ARBA" id="ARBA00034327"/>
    </source>
</evidence>
<evidence type="ECO:0000313" key="11">
    <source>
        <dbReference type="Proteomes" id="UP000293952"/>
    </source>
</evidence>
<keyword evidence="1" id="KW-0378">Hydrolase</keyword>
<dbReference type="SUPFAM" id="SSF52467">
    <property type="entry name" value="DHS-like NAD/FAD-binding domain"/>
    <property type="match status" value="1"/>
</dbReference>
<keyword evidence="2" id="KW-0520">NAD</keyword>
<protein>
    <recommendedName>
        <fullName evidence="6">NAD(+) hydrolase ThsA</fullName>
        <ecNumber evidence="4">3.2.2.5</ecNumber>
    </recommendedName>
</protein>
<organism evidence="10 11">
    <name type="scientific">Brumimicrobium glaciale</name>
    <dbReference type="NCBI Taxonomy" id="200475"/>
    <lineage>
        <taxon>Bacteria</taxon>
        <taxon>Pseudomonadati</taxon>
        <taxon>Bacteroidota</taxon>
        <taxon>Flavobacteriia</taxon>
        <taxon>Flavobacteriales</taxon>
        <taxon>Crocinitomicaceae</taxon>
        <taxon>Brumimicrobium</taxon>
    </lineage>
</organism>
<reference evidence="10 11" key="1">
    <citation type="submission" date="2019-02" db="EMBL/GenBank/DDBJ databases">
        <title>Genome sequence of the sea-ice species Brumimicrobium glaciale.</title>
        <authorList>
            <person name="Bowman J.P."/>
        </authorList>
    </citation>
    <scope>NUCLEOTIDE SEQUENCE [LARGE SCALE GENOMIC DNA]</scope>
    <source>
        <strain evidence="10 11">IC156</strain>
    </source>
</reference>
<dbReference type="EC" id="3.2.2.5" evidence="4"/>
<comment type="catalytic activity">
    <reaction evidence="7">
        <text>NAD(+) + H2O = ADP-D-ribose + nicotinamide + H(+)</text>
        <dbReference type="Rhea" id="RHEA:16301"/>
        <dbReference type="ChEBI" id="CHEBI:15377"/>
        <dbReference type="ChEBI" id="CHEBI:15378"/>
        <dbReference type="ChEBI" id="CHEBI:17154"/>
        <dbReference type="ChEBI" id="CHEBI:57540"/>
        <dbReference type="ChEBI" id="CHEBI:57967"/>
        <dbReference type="EC" id="3.2.2.5"/>
    </reaction>
    <physiologicalReaction direction="left-to-right" evidence="7">
        <dbReference type="Rhea" id="RHEA:16302"/>
    </physiologicalReaction>
</comment>
<keyword evidence="3" id="KW-0051">Antiviral defense</keyword>
<dbReference type="AlphaFoldDB" id="A0A4Q4KQC7"/>
<dbReference type="InterPro" id="IPR026590">
    <property type="entry name" value="Ssirtuin_cat_dom"/>
</dbReference>
<dbReference type="GO" id="GO:0003953">
    <property type="term" value="F:NAD+ nucleosidase activity"/>
    <property type="evidence" value="ECO:0007669"/>
    <property type="project" value="UniProtKB-EC"/>
</dbReference>
<accession>A0A4Q4KQC7</accession>
<evidence type="ECO:0000256" key="8">
    <source>
        <dbReference type="PROSITE-ProRule" id="PRU00236"/>
    </source>
</evidence>
<feature type="domain" description="Deacetylase sirtuin-type" evidence="9">
    <location>
        <begin position="2"/>
        <end position="280"/>
    </location>
</feature>
<sequence length="477" mass="54799">MKAEHESFIKDFLESIIENKAAIFAGAGLSVGAGYVDWKGLLKDAAEEIGLDVKKEDDLISLAQFHYNENGGRSKLNKKILKVFTDEVEATENHGILSRLPIDTFWTTNYDSLIEDSLESYNKIVDVKHENGQLPNSTPKRDVTVYKMHGDVKHAHDAIITRDDYEKYFRTHDPFVTTLKGDLTTKTFLFIGFSFSDPNLDYALSRVRLNFHEGASHHYCFVKTISEEECEDKAEFDYKTRRQELLMNDLKTYQILPVIVNSYSEITDILSEIERRYKLKSVFISGSAEEYGEWGRDRAIKLIHKLSSKLISKNYRIVNGFGWGIGSAVINGALEQIYLKPKKYSEDQLIVKPFPQFATGEKELPELWQDYRERMISLTGIAIFLFGNKIDHKAQTIVNAGGVRKEFDIAVRQGCIPIPIHSTGYISKELWDEVLENTKKYFLENDLKEDFESLLDEFAADKIIQIVIRMIEKINKK</sequence>